<organism evidence="1 2">
    <name type="scientific">Paraglaciecola polaris LMG 21857</name>
    <dbReference type="NCBI Taxonomy" id="1129793"/>
    <lineage>
        <taxon>Bacteria</taxon>
        <taxon>Pseudomonadati</taxon>
        <taxon>Pseudomonadota</taxon>
        <taxon>Gammaproteobacteria</taxon>
        <taxon>Alteromonadales</taxon>
        <taxon>Alteromonadaceae</taxon>
        <taxon>Paraglaciecola</taxon>
    </lineage>
</organism>
<gene>
    <name evidence="1" type="ORF">GPLA_2083</name>
</gene>
<comment type="caution">
    <text evidence="1">The sequence shown here is derived from an EMBL/GenBank/DDBJ whole genome shotgun (WGS) entry which is preliminary data.</text>
</comment>
<dbReference type="AlphaFoldDB" id="K6ZW28"/>
<keyword evidence="2" id="KW-1185">Reference proteome</keyword>
<name>K6ZW28_9ALTE</name>
<evidence type="ECO:0000313" key="2">
    <source>
        <dbReference type="Proteomes" id="UP000006322"/>
    </source>
</evidence>
<protein>
    <submittedName>
        <fullName evidence="1">Uncharacterized protein</fullName>
    </submittedName>
</protein>
<evidence type="ECO:0000313" key="1">
    <source>
        <dbReference type="EMBL" id="GAC32988.1"/>
    </source>
</evidence>
<dbReference type="EMBL" id="BAER01000045">
    <property type="protein sequence ID" value="GAC32988.1"/>
    <property type="molecule type" value="Genomic_DNA"/>
</dbReference>
<dbReference type="Proteomes" id="UP000006322">
    <property type="component" value="Unassembled WGS sequence"/>
</dbReference>
<proteinExistence type="predicted"/>
<sequence length="58" mass="6389">MAVVLCFSSGMTGCQSAHGKTATLFSEIDVVILFEDLPRRKWDNVVIADLEQNGFKIS</sequence>
<reference evidence="2" key="1">
    <citation type="journal article" date="2014" name="Environ. Microbiol.">
        <title>Comparative genomics of the marine bacterial genus Glaciecola reveals the high degree of genomic diversity and genomic characteristic for cold adaptation.</title>
        <authorList>
            <person name="Qin Q.L."/>
            <person name="Xie B.B."/>
            <person name="Yu Y."/>
            <person name="Shu Y.L."/>
            <person name="Rong J.C."/>
            <person name="Zhang Y.J."/>
            <person name="Zhao D.L."/>
            <person name="Chen X.L."/>
            <person name="Zhang X.Y."/>
            <person name="Chen B."/>
            <person name="Zhou B.C."/>
            <person name="Zhang Y.Z."/>
        </authorList>
    </citation>
    <scope>NUCLEOTIDE SEQUENCE [LARGE SCALE GENOMIC DNA]</scope>
    <source>
        <strain evidence="2">LMG 21857</strain>
    </source>
</reference>
<accession>K6ZW28</accession>